<feature type="region of interest" description="Disordered" evidence="1">
    <location>
        <begin position="73"/>
        <end position="95"/>
    </location>
</feature>
<dbReference type="EMBL" id="JAFFGZ010000001">
    <property type="protein sequence ID" value="KAK4648291.1"/>
    <property type="molecule type" value="Genomic_DNA"/>
</dbReference>
<dbReference type="Proteomes" id="UP001322138">
    <property type="component" value="Unassembled WGS sequence"/>
</dbReference>
<evidence type="ECO:0000313" key="3">
    <source>
        <dbReference type="Proteomes" id="UP001322138"/>
    </source>
</evidence>
<evidence type="ECO:0000313" key="2">
    <source>
        <dbReference type="EMBL" id="KAK4648291.1"/>
    </source>
</evidence>
<evidence type="ECO:0000256" key="1">
    <source>
        <dbReference type="SAM" id="MobiDB-lite"/>
    </source>
</evidence>
<organism evidence="2 3">
    <name type="scientific">Podospora bellae-mahoneyi</name>
    <dbReference type="NCBI Taxonomy" id="2093777"/>
    <lineage>
        <taxon>Eukaryota</taxon>
        <taxon>Fungi</taxon>
        <taxon>Dikarya</taxon>
        <taxon>Ascomycota</taxon>
        <taxon>Pezizomycotina</taxon>
        <taxon>Sordariomycetes</taxon>
        <taxon>Sordariomycetidae</taxon>
        <taxon>Sordariales</taxon>
        <taxon>Podosporaceae</taxon>
        <taxon>Podospora</taxon>
    </lineage>
</organism>
<dbReference type="GeneID" id="87893639"/>
<protein>
    <submittedName>
        <fullName evidence="2">Uncharacterized protein</fullName>
    </submittedName>
</protein>
<proteinExistence type="predicted"/>
<reference evidence="2 3" key="1">
    <citation type="journal article" date="2023" name="bioRxiv">
        <title>High-quality genome assemblies of four members of thePodospora anserinaspecies complex.</title>
        <authorList>
            <person name="Ament-Velasquez S.L."/>
            <person name="Vogan A.A."/>
            <person name="Wallerman O."/>
            <person name="Hartmann F."/>
            <person name="Gautier V."/>
            <person name="Silar P."/>
            <person name="Giraud T."/>
            <person name="Johannesson H."/>
        </authorList>
    </citation>
    <scope>NUCLEOTIDE SEQUENCE [LARGE SCALE GENOMIC DNA]</scope>
    <source>
        <strain evidence="2 3">CBS 112042</strain>
    </source>
</reference>
<comment type="caution">
    <text evidence="2">The sequence shown here is derived from an EMBL/GenBank/DDBJ whole genome shotgun (WGS) entry which is preliminary data.</text>
</comment>
<keyword evidence="3" id="KW-1185">Reference proteome</keyword>
<feature type="region of interest" description="Disordered" evidence="1">
    <location>
        <begin position="238"/>
        <end position="281"/>
    </location>
</feature>
<name>A0ABR0FX54_9PEZI</name>
<gene>
    <name evidence="2" type="ORF">QC761_108730</name>
</gene>
<dbReference type="RefSeq" id="XP_062737267.1">
    <property type="nucleotide sequence ID" value="XM_062874157.1"/>
</dbReference>
<feature type="region of interest" description="Disordered" evidence="1">
    <location>
        <begin position="188"/>
        <end position="215"/>
    </location>
</feature>
<feature type="compositionally biased region" description="Polar residues" evidence="1">
    <location>
        <begin position="190"/>
        <end position="213"/>
    </location>
</feature>
<sequence length="290" mass="31519">MKVMDKSMGNRGMIPVEIQEWLKANAVGNGDKAWAKELKRAMKYRKAKTLKEKGVKLQASVLAKLISYLPRSGEPTGQPAWRNLDPNPSGEPTSSRTMLTFNSLRALVHDTHDITLSLGQSINFLVWHNQSAADRYANRINAWLDSLSAELASKHAVLPPGVGSSVGSQSGHGSSISHSVRFIGAHPASVDNSEQSAPSPFSINSGGSLTSSGARRLRADVEETNERGAEWQDSVNESAMGGEYEYSPSEEWDHTPSSGWGQWGEPLENSRGYSTPSRQTDTRVALLKCA</sequence>
<accession>A0ABR0FX54</accession>